<evidence type="ECO:0000259" key="16">
    <source>
        <dbReference type="Pfam" id="PF02744"/>
    </source>
</evidence>
<protein>
    <recommendedName>
        <fullName evidence="6 13">Galactose-1-phosphate uridylyltransferase</fullName>
        <ecNumber evidence="5 13">2.7.7.12</ecNumber>
    </recommendedName>
</protein>
<dbReference type="InterPro" id="IPR005849">
    <property type="entry name" value="GalP_Utransf_N"/>
</dbReference>
<evidence type="ECO:0000256" key="6">
    <source>
        <dbReference type="ARBA" id="ARBA00016340"/>
    </source>
</evidence>
<evidence type="ECO:0000256" key="3">
    <source>
        <dbReference type="ARBA" id="ARBA00004947"/>
    </source>
</evidence>
<organism evidence="17 18">
    <name type="scientific">Vibrio rumoiensis</name>
    <dbReference type="NCBI Taxonomy" id="76258"/>
    <lineage>
        <taxon>Bacteria</taxon>
        <taxon>Pseudomonadati</taxon>
        <taxon>Pseudomonadota</taxon>
        <taxon>Gammaproteobacteria</taxon>
        <taxon>Vibrionales</taxon>
        <taxon>Vibrionaceae</taxon>
        <taxon>Vibrio</taxon>
    </lineage>
</organism>
<comment type="cofactor">
    <cofactor evidence="2">
        <name>Zn(2+)</name>
        <dbReference type="ChEBI" id="CHEBI:29105"/>
    </cofactor>
</comment>
<dbReference type="Proteomes" id="UP001607151">
    <property type="component" value="Unassembled WGS sequence"/>
</dbReference>
<sequence length="363" mass="42220">MSKVEFNPIDHPHRRYNPLTGQWILVSPHRAKRPWSGQDEKPVIDSIKPYDEGCFLCPTNTRISGDVNPDYQGTYVFQNDFAALMPDSPDAPQSNDPLFKTQGVRGLSRVICFSPDHSKTLPELPLNQIRNVIDTWNEQIEELGKDYLWVQAFENKGEAMGCSQPHPHGQIWANSFLPNEIERKDYHLRDYYQQYGSNLLVDYVESELKDGARTVVETEHWIAVVPYWAAWPFETMLLPKTHIRRMSELTDAQRDDLAVAIKKLTSRYDNLFQCSFPYSMGWHYAPFFENSKVENEKVEDDNQVDTSTEHWQLHALFYPPLLRSATVRKFMVGYEMLAESQRDLTAEQAAERLRALSDKHYKE</sequence>
<keyword evidence="11 14" id="KW-0299">Galactose metabolism</keyword>
<accession>A0ABW7IZG6</accession>
<evidence type="ECO:0000256" key="7">
    <source>
        <dbReference type="ARBA" id="ARBA00022679"/>
    </source>
</evidence>
<evidence type="ECO:0000259" key="15">
    <source>
        <dbReference type="Pfam" id="PF01087"/>
    </source>
</evidence>
<evidence type="ECO:0000313" key="18">
    <source>
        <dbReference type="Proteomes" id="UP001607151"/>
    </source>
</evidence>
<gene>
    <name evidence="17" type="ORF">ACGRQ9_16600</name>
</gene>
<evidence type="ECO:0000256" key="1">
    <source>
        <dbReference type="ARBA" id="ARBA00001107"/>
    </source>
</evidence>
<evidence type="ECO:0000256" key="10">
    <source>
        <dbReference type="ARBA" id="ARBA00022833"/>
    </source>
</evidence>
<evidence type="ECO:0000313" key="17">
    <source>
        <dbReference type="EMBL" id="MFH0267065.1"/>
    </source>
</evidence>
<dbReference type="InterPro" id="IPR019779">
    <property type="entry name" value="GalP_UDPtransf1_His-AS"/>
</dbReference>
<dbReference type="GO" id="GO:0008108">
    <property type="term" value="F:UDP-glucose:hexose-1-phosphate uridylyltransferase activity"/>
    <property type="evidence" value="ECO:0007669"/>
    <property type="project" value="UniProtKB-EC"/>
</dbReference>
<dbReference type="PROSITE" id="PS00117">
    <property type="entry name" value="GAL_P_UDP_TRANSF_I"/>
    <property type="match status" value="1"/>
</dbReference>
<keyword evidence="10" id="KW-0862">Zinc</keyword>
<comment type="caution">
    <text evidence="17">The sequence shown here is derived from an EMBL/GenBank/DDBJ whole genome shotgun (WGS) entry which is preliminary data.</text>
</comment>
<feature type="domain" description="Galactose-1-phosphate uridyl transferase C-terminal" evidence="16">
    <location>
        <begin position="187"/>
        <end position="362"/>
    </location>
</feature>
<dbReference type="NCBIfam" id="NF008724">
    <property type="entry name" value="PRK11720.1"/>
    <property type="match status" value="1"/>
</dbReference>
<keyword evidence="9 14" id="KW-0479">Metal-binding</keyword>
<keyword evidence="7 14" id="KW-0808">Transferase</keyword>
<comment type="pathway">
    <text evidence="3 14">Carbohydrate metabolism; galactose metabolism.</text>
</comment>
<dbReference type="NCBIfam" id="TIGR00209">
    <property type="entry name" value="galT_1"/>
    <property type="match status" value="1"/>
</dbReference>
<evidence type="ECO:0000256" key="9">
    <source>
        <dbReference type="ARBA" id="ARBA00022723"/>
    </source>
</evidence>
<keyword evidence="12 14" id="KW-0119">Carbohydrate metabolism</keyword>
<dbReference type="CDD" id="cd00608">
    <property type="entry name" value="GalT"/>
    <property type="match status" value="1"/>
</dbReference>
<proteinExistence type="inferred from homology"/>
<dbReference type="PIRSF" id="PIRSF000808">
    <property type="entry name" value="GalT"/>
    <property type="match status" value="1"/>
</dbReference>
<evidence type="ECO:0000256" key="2">
    <source>
        <dbReference type="ARBA" id="ARBA00001947"/>
    </source>
</evidence>
<dbReference type="Pfam" id="PF02744">
    <property type="entry name" value="GalP_UDP_tr_C"/>
    <property type="match status" value="1"/>
</dbReference>
<evidence type="ECO:0000256" key="5">
    <source>
        <dbReference type="ARBA" id="ARBA00012384"/>
    </source>
</evidence>
<evidence type="ECO:0000256" key="14">
    <source>
        <dbReference type="RuleBase" id="RU000506"/>
    </source>
</evidence>
<keyword evidence="8 14" id="KW-0548">Nucleotidyltransferase</keyword>
<evidence type="ECO:0000256" key="8">
    <source>
        <dbReference type="ARBA" id="ARBA00022695"/>
    </source>
</evidence>
<dbReference type="InterPro" id="IPR001937">
    <property type="entry name" value="GalP_UDPtransf1"/>
</dbReference>
<evidence type="ECO:0000256" key="13">
    <source>
        <dbReference type="NCBIfam" id="TIGR00209"/>
    </source>
</evidence>
<dbReference type="PANTHER" id="PTHR11943:SF1">
    <property type="entry name" value="GALACTOSE-1-PHOSPHATE URIDYLYLTRANSFERASE"/>
    <property type="match status" value="1"/>
</dbReference>
<evidence type="ECO:0000256" key="11">
    <source>
        <dbReference type="ARBA" id="ARBA00023144"/>
    </source>
</evidence>
<evidence type="ECO:0000256" key="4">
    <source>
        <dbReference type="ARBA" id="ARBA00010951"/>
    </source>
</evidence>
<dbReference type="PANTHER" id="PTHR11943">
    <property type="entry name" value="GALACTOSE-1-PHOSPHATE URIDYLYLTRANSFERASE"/>
    <property type="match status" value="1"/>
</dbReference>
<dbReference type="Pfam" id="PF01087">
    <property type="entry name" value="GalP_UDP_transf"/>
    <property type="match status" value="1"/>
</dbReference>
<reference evidence="17 18" key="1">
    <citation type="submission" date="2024-10" db="EMBL/GenBank/DDBJ databases">
        <authorList>
            <person name="Yibar A."/>
            <person name="Saticioglu I.B."/>
            <person name="Duman M."/>
            <person name="Ajmi N."/>
            <person name="Gurler F."/>
            <person name="Ay H."/>
            <person name="Onuk E."/>
            <person name="Guler S."/>
            <person name="Romalde J.L."/>
        </authorList>
    </citation>
    <scope>NUCLEOTIDE SEQUENCE [LARGE SCALE GENOMIC DNA]</scope>
    <source>
        <strain evidence="17 18">14-MA-B</strain>
    </source>
</reference>
<evidence type="ECO:0000256" key="12">
    <source>
        <dbReference type="ARBA" id="ARBA00023277"/>
    </source>
</evidence>
<name>A0ABW7IZG6_9VIBR</name>
<dbReference type="EMBL" id="JBIHSN010000003">
    <property type="protein sequence ID" value="MFH0267065.1"/>
    <property type="molecule type" value="Genomic_DNA"/>
</dbReference>
<dbReference type="RefSeq" id="WP_394608615.1">
    <property type="nucleotide sequence ID" value="NZ_JBIHSJ010000004.1"/>
</dbReference>
<keyword evidence="18" id="KW-1185">Reference proteome</keyword>
<dbReference type="InterPro" id="IPR005850">
    <property type="entry name" value="GalP_Utransf_C"/>
</dbReference>
<comment type="similarity">
    <text evidence="4 14">Belongs to the galactose-1-phosphate uridylyltransferase type 1 family.</text>
</comment>
<dbReference type="SUPFAM" id="SSF54197">
    <property type="entry name" value="HIT-like"/>
    <property type="match status" value="2"/>
</dbReference>
<comment type="catalytic activity">
    <reaction evidence="1 14">
        <text>alpha-D-galactose 1-phosphate + UDP-alpha-D-glucose = alpha-D-glucose 1-phosphate + UDP-alpha-D-galactose</text>
        <dbReference type="Rhea" id="RHEA:13989"/>
        <dbReference type="ChEBI" id="CHEBI:58336"/>
        <dbReference type="ChEBI" id="CHEBI:58601"/>
        <dbReference type="ChEBI" id="CHEBI:58885"/>
        <dbReference type="ChEBI" id="CHEBI:66914"/>
        <dbReference type="EC" id="2.7.7.12"/>
    </reaction>
</comment>
<dbReference type="InterPro" id="IPR036265">
    <property type="entry name" value="HIT-like_sf"/>
</dbReference>
<feature type="domain" description="Galactose-1-phosphate uridyl transferase N-terminal" evidence="15">
    <location>
        <begin position="5"/>
        <end position="178"/>
    </location>
</feature>
<dbReference type="EC" id="2.7.7.12" evidence="5 13"/>
<dbReference type="Gene3D" id="3.30.428.10">
    <property type="entry name" value="HIT-like"/>
    <property type="match status" value="2"/>
</dbReference>